<dbReference type="InterPro" id="IPR050664">
    <property type="entry name" value="Octanoyltrans_LipM/LipL"/>
</dbReference>
<keyword evidence="3" id="KW-1185">Reference proteome</keyword>
<dbReference type="InterPro" id="IPR004143">
    <property type="entry name" value="BPL_LPL_catalytic"/>
</dbReference>
<dbReference type="GO" id="GO:0140096">
    <property type="term" value="F:catalytic activity, acting on a protein"/>
    <property type="evidence" value="ECO:0007669"/>
    <property type="project" value="UniProtKB-ARBA"/>
</dbReference>
<evidence type="ECO:0000259" key="1">
    <source>
        <dbReference type="PROSITE" id="PS51733"/>
    </source>
</evidence>
<protein>
    <submittedName>
        <fullName evidence="2">Octanoyl-[GcvH]:protein N-octanoyltransferase</fullName>
    </submittedName>
</protein>
<dbReference type="GO" id="GO:0016740">
    <property type="term" value="F:transferase activity"/>
    <property type="evidence" value="ECO:0007669"/>
    <property type="project" value="UniProtKB-KW"/>
</dbReference>
<organism evidence="2 3">
    <name type="scientific">Paenibacillus catalpae</name>
    <dbReference type="NCBI Taxonomy" id="1045775"/>
    <lineage>
        <taxon>Bacteria</taxon>
        <taxon>Bacillati</taxon>
        <taxon>Bacillota</taxon>
        <taxon>Bacilli</taxon>
        <taxon>Bacillales</taxon>
        <taxon>Paenibacillaceae</taxon>
        <taxon>Paenibacillus</taxon>
    </lineage>
</organism>
<proteinExistence type="predicted"/>
<reference evidence="3" key="1">
    <citation type="submission" date="2016-10" db="EMBL/GenBank/DDBJ databases">
        <authorList>
            <person name="Varghese N."/>
            <person name="Submissions S."/>
        </authorList>
    </citation>
    <scope>NUCLEOTIDE SEQUENCE [LARGE SCALE GENOMIC DNA]</scope>
    <source>
        <strain evidence="3">CGMCC 1.10784</strain>
    </source>
</reference>
<dbReference type="PROSITE" id="PS51733">
    <property type="entry name" value="BPL_LPL_CATALYTIC"/>
    <property type="match status" value="1"/>
</dbReference>
<dbReference type="SUPFAM" id="SSF55681">
    <property type="entry name" value="Class II aaRS and biotin synthetases"/>
    <property type="match status" value="1"/>
</dbReference>
<evidence type="ECO:0000313" key="2">
    <source>
        <dbReference type="EMBL" id="SFF21577.1"/>
    </source>
</evidence>
<dbReference type="Pfam" id="PF21948">
    <property type="entry name" value="LplA-B_cat"/>
    <property type="match status" value="1"/>
</dbReference>
<sequence length="280" mass="30238">MLTMKWSAIEELGERGLVLLDRMDDFSEEDPLYAFALDELLCRSTGRGGPAVCHLWRHPRAFIMGLRDSRLPGAGTARDLLETAGWATAVRNSGGAAVPLDTGVVNLSLILPKSDVLDFHFHNNFEQMYELIRLALQGTGRQVDKGEISGAYCPGDFDLSIGGYKFCGIAQRRQAHAIIIQAFIVAEGSGAERARLVRSFYDIAAAGADAANFPVVTDDSTASLEEMAGLGAEASHAFAAAVKQVIREAQEGQPSAGSLILPDSEQVREMAETLHNRYAI</sequence>
<name>A0A1I2GXT6_9BACL</name>
<dbReference type="AlphaFoldDB" id="A0A1I2GXT6"/>
<accession>A0A1I2GXT6</accession>
<dbReference type="STRING" id="1045775.SAMN05216378_5505"/>
<dbReference type="Gene3D" id="3.30.930.10">
    <property type="entry name" value="Bira Bifunctional Protein, Domain 2"/>
    <property type="match status" value="1"/>
</dbReference>
<feature type="domain" description="BPL/LPL catalytic" evidence="1">
    <location>
        <begin position="47"/>
        <end position="232"/>
    </location>
</feature>
<dbReference type="GO" id="GO:0009249">
    <property type="term" value="P:protein lipoylation"/>
    <property type="evidence" value="ECO:0007669"/>
    <property type="project" value="UniProtKB-ARBA"/>
</dbReference>
<keyword evidence="2" id="KW-0808">Transferase</keyword>
<evidence type="ECO:0000313" key="3">
    <source>
        <dbReference type="Proteomes" id="UP000198855"/>
    </source>
</evidence>
<dbReference type="InterPro" id="IPR045864">
    <property type="entry name" value="aa-tRNA-synth_II/BPL/LPL"/>
</dbReference>
<dbReference type="PANTHER" id="PTHR43679:SF2">
    <property type="entry name" value="OCTANOYL-[GCVH]:PROTEIN N-OCTANOYLTRANSFERASE"/>
    <property type="match status" value="1"/>
</dbReference>
<dbReference type="Proteomes" id="UP000198855">
    <property type="component" value="Unassembled WGS sequence"/>
</dbReference>
<dbReference type="PANTHER" id="PTHR43679">
    <property type="entry name" value="OCTANOYLTRANSFERASE LIPM-RELATED"/>
    <property type="match status" value="1"/>
</dbReference>
<gene>
    <name evidence="2" type="ORF">SAMN05216378_5505</name>
</gene>
<dbReference type="EMBL" id="FOMT01000006">
    <property type="protein sequence ID" value="SFF21577.1"/>
    <property type="molecule type" value="Genomic_DNA"/>
</dbReference>